<name>A0A4Y2PD30_ARAVE</name>
<dbReference type="Proteomes" id="UP000499080">
    <property type="component" value="Unassembled WGS sequence"/>
</dbReference>
<organism evidence="1 2">
    <name type="scientific">Araneus ventricosus</name>
    <name type="common">Orbweaver spider</name>
    <name type="synonym">Epeira ventricosa</name>
    <dbReference type="NCBI Taxonomy" id="182803"/>
    <lineage>
        <taxon>Eukaryota</taxon>
        <taxon>Metazoa</taxon>
        <taxon>Ecdysozoa</taxon>
        <taxon>Arthropoda</taxon>
        <taxon>Chelicerata</taxon>
        <taxon>Arachnida</taxon>
        <taxon>Araneae</taxon>
        <taxon>Araneomorphae</taxon>
        <taxon>Entelegynae</taxon>
        <taxon>Araneoidea</taxon>
        <taxon>Araneidae</taxon>
        <taxon>Araneus</taxon>
    </lineage>
</organism>
<gene>
    <name evidence="1" type="ORF">AVEN_254428_1</name>
</gene>
<reference evidence="1 2" key="1">
    <citation type="journal article" date="2019" name="Sci. Rep.">
        <title>Orb-weaving spider Araneus ventricosus genome elucidates the spidroin gene catalogue.</title>
        <authorList>
            <person name="Kono N."/>
            <person name="Nakamura H."/>
            <person name="Ohtoshi R."/>
            <person name="Moran D.A.P."/>
            <person name="Shinohara A."/>
            <person name="Yoshida Y."/>
            <person name="Fujiwara M."/>
            <person name="Mori M."/>
            <person name="Tomita M."/>
            <person name="Arakawa K."/>
        </authorList>
    </citation>
    <scope>NUCLEOTIDE SEQUENCE [LARGE SCALE GENOMIC DNA]</scope>
</reference>
<protein>
    <submittedName>
        <fullName evidence="1">Uncharacterized protein</fullName>
    </submittedName>
</protein>
<keyword evidence="2" id="KW-1185">Reference proteome</keyword>
<proteinExistence type="predicted"/>
<evidence type="ECO:0000313" key="2">
    <source>
        <dbReference type="Proteomes" id="UP000499080"/>
    </source>
</evidence>
<dbReference type="AlphaFoldDB" id="A0A4Y2PD30"/>
<comment type="caution">
    <text evidence="1">The sequence shown here is derived from an EMBL/GenBank/DDBJ whole genome shotgun (WGS) entry which is preliminary data.</text>
</comment>
<accession>A0A4Y2PD30</accession>
<evidence type="ECO:0000313" key="1">
    <source>
        <dbReference type="EMBL" id="GBN49254.1"/>
    </source>
</evidence>
<dbReference type="EMBL" id="BGPR01011029">
    <property type="protein sequence ID" value="GBN49254.1"/>
    <property type="molecule type" value="Genomic_DNA"/>
</dbReference>
<sequence>MDGGVPGPPHYLENAVGRQFWAPNISVREPNKKNSNWRPLFEFKIAGTPKRYTREGKNDSATVSAHISLRGLSSGHLENRSRIVRH</sequence>